<feature type="transmembrane region" description="Helical" evidence="6">
    <location>
        <begin position="377"/>
        <end position="398"/>
    </location>
</feature>
<dbReference type="InterPro" id="IPR011990">
    <property type="entry name" value="TPR-like_helical_dom_sf"/>
</dbReference>
<dbReference type="Pfam" id="PF04932">
    <property type="entry name" value="Wzy_C"/>
    <property type="match status" value="1"/>
</dbReference>
<dbReference type="InterPro" id="IPR051533">
    <property type="entry name" value="WaaL-like"/>
</dbReference>
<keyword evidence="5" id="KW-0802">TPR repeat</keyword>
<dbReference type="InterPro" id="IPR007016">
    <property type="entry name" value="O-antigen_ligase-rel_domated"/>
</dbReference>
<proteinExistence type="predicted"/>
<evidence type="ECO:0000256" key="5">
    <source>
        <dbReference type="PROSITE-ProRule" id="PRU00339"/>
    </source>
</evidence>
<feature type="transmembrane region" description="Helical" evidence="6">
    <location>
        <begin position="443"/>
        <end position="463"/>
    </location>
</feature>
<dbReference type="InterPro" id="IPR019734">
    <property type="entry name" value="TPR_rpt"/>
</dbReference>
<dbReference type="PROSITE" id="PS50005">
    <property type="entry name" value="TPR"/>
    <property type="match status" value="3"/>
</dbReference>
<dbReference type="AlphaFoldDB" id="A0A2H0WMZ8"/>
<dbReference type="PANTHER" id="PTHR37422:SF13">
    <property type="entry name" value="LIPOPOLYSACCHARIDE BIOSYNTHESIS PROTEIN PA4999-RELATED"/>
    <property type="match status" value="1"/>
</dbReference>
<dbReference type="SUPFAM" id="SSF48452">
    <property type="entry name" value="TPR-like"/>
    <property type="match status" value="1"/>
</dbReference>
<evidence type="ECO:0000313" key="8">
    <source>
        <dbReference type="EMBL" id="PIS13299.1"/>
    </source>
</evidence>
<evidence type="ECO:0000259" key="7">
    <source>
        <dbReference type="Pfam" id="PF04932"/>
    </source>
</evidence>
<feature type="transmembrane region" description="Helical" evidence="6">
    <location>
        <begin position="172"/>
        <end position="192"/>
    </location>
</feature>
<feature type="repeat" description="TPR" evidence="5">
    <location>
        <begin position="586"/>
        <end position="619"/>
    </location>
</feature>
<dbReference type="Gene3D" id="1.25.40.10">
    <property type="entry name" value="Tetratricopeptide repeat domain"/>
    <property type="match status" value="2"/>
</dbReference>
<dbReference type="PANTHER" id="PTHR37422">
    <property type="entry name" value="TEICHURONIC ACID BIOSYNTHESIS PROTEIN TUAE"/>
    <property type="match status" value="1"/>
</dbReference>
<comment type="caution">
    <text evidence="8">The sequence shown here is derived from an EMBL/GenBank/DDBJ whole genome shotgun (WGS) entry which is preliminary data.</text>
</comment>
<feature type="repeat" description="TPR" evidence="5">
    <location>
        <begin position="688"/>
        <end position="721"/>
    </location>
</feature>
<sequence>MSQKSIRFLVYALKGGLFILPVLSLIVADFLFFPFITGKNFFFRIMVEVLFFLWIFGAVFDKNLRPRKSPVLLAFSATLFILFLATIFGENPFRSFWSNYERMEGFVGYLHLFAYFLILTSVLRKKRDFKILFGAMLAVSAIVTFYGFLQYFGKLAIHQGNVRLDATFGNAGYLAIFLVFHLFLTALFFYWFKNRWLRIGLALLFALELVVLFFTATRGAILGFVAGLFLFAVLMAIFSVEKKTRLLFASLLFLVILSVGLFVALKDQSFIKKNPVLGRFSSISFSETTTESRLTIWGMSWQGFQEHPVLGWGQENYNLVFNKYFEPKLYKQEPWFDRAHNVFFDWLISAGALGFLAYMSIFVSVLFMLWRGYKKRVFSLFESAGTTSVLAAYGFHNLFVFDNLTSSFVFFTILGFVHSGWIRKDGEKEEKKEEIMSNKEISGLSYLVVTVCFLVIVFSLYFVNVKPLLAAKNLLNALSLVRGGAPIEDVLKQYDKVFSYSTFGTVEAREQLAGFANAVASNTNIPEKDRGLALKKAIEEMEKQIEKTPNDARYRIFLGSVYTRASLFDKAEATFEEAISLSPRKQQIYFALADVYFAGKNYQKAVEVLETAYNFDKSSLEAGKNLFMAAILSQNEQYVESLKIEIENRFGPEALIDKKFINVYSAVGDYEAVKNLWFVFIEKEPDNAQYRVSLGAAYLNLNEREKAIEQIQKAIEIQPSFKEQGEYFISEIRAGRNP</sequence>
<protein>
    <recommendedName>
        <fullName evidence="7">O-antigen ligase-related domain-containing protein</fullName>
    </recommendedName>
</protein>
<evidence type="ECO:0000256" key="4">
    <source>
        <dbReference type="ARBA" id="ARBA00023136"/>
    </source>
</evidence>
<organism evidence="8 9">
    <name type="scientific">Candidatus Tagabacteria bacterium CG09_land_8_20_14_0_10_41_14</name>
    <dbReference type="NCBI Taxonomy" id="1975021"/>
    <lineage>
        <taxon>Bacteria</taxon>
        <taxon>Candidatus Tagaibacteriota</taxon>
    </lineage>
</organism>
<feature type="transmembrane region" description="Helical" evidence="6">
    <location>
        <begin position="41"/>
        <end position="59"/>
    </location>
</feature>
<keyword evidence="2 6" id="KW-0812">Transmembrane</keyword>
<dbReference type="Proteomes" id="UP000230353">
    <property type="component" value="Unassembled WGS sequence"/>
</dbReference>
<keyword evidence="3 6" id="KW-1133">Transmembrane helix</keyword>
<feature type="domain" description="O-antigen ligase-related" evidence="7">
    <location>
        <begin position="204"/>
        <end position="359"/>
    </location>
</feature>
<feature type="transmembrane region" description="Helical" evidence="6">
    <location>
        <begin position="199"/>
        <end position="215"/>
    </location>
</feature>
<dbReference type="Pfam" id="PF13432">
    <property type="entry name" value="TPR_16"/>
    <property type="match status" value="1"/>
</dbReference>
<comment type="subcellular location">
    <subcellularLocation>
        <location evidence="1">Membrane</location>
        <topology evidence="1">Multi-pass membrane protein</topology>
    </subcellularLocation>
</comment>
<dbReference type="EMBL" id="PEZL01000036">
    <property type="protein sequence ID" value="PIS13299.1"/>
    <property type="molecule type" value="Genomic_DNA"/>
</dbReference>
<evidence type="ECO:0000256" key="6">
    <source>
        <dbReference type="SAM" id="Phobius"/>
    </source>
</evidence>
<feature type="transmembrane region" description="Helical" evidence="6">
    <location>
        <begin position="404"/>
        <end position="422"/>
    </location>
</feature>
<feature type="transmembrane region" description="Helical" evidence="6">
    <location>
        <begin position="246"/>
        <end position="265"/>
    </location>
</feature>
<feature type="repeat" description="TPR" evidence="5">
    <location>
        <begin position="552"/>
        <end position="585"/>
    </location>
</feature>
<reference evidence="9" key="1">
    <citation type="submission" date="2017-09" db="EMBL/GenBank/DDBJ databases">
        <title>Depth-based differentiation of microbial function through sediment-hosted aquifers and enrichment of novel symbionts in the deep terrestrial subsurface.</title>
        <authorList>
            <person name="Probst A.J."/>
            <person name="Ladd B."/>
            <person name="Jarett J.K."/>
            <person name="Geller-Mcgrath D.E."/>
            <person name="Sieber C.M.K."/>
            <person name="Emerson J.B."/>
            <person name="Anantharaman K."/>
            <person name="Thomas B.C."/>
            <person name="Malmstrom R."/>
            <person name="Stieglmeier M."/>
            <person name="Klingl A."/>
            <person name="Woyke T."/>
            <person name="Ryan C.M."/>
            <person name="Banfield J.F."/>
        </authorList>
    </citation>
    <scope>NUCLEOTIDE SEQUENCE [LARGE SCALE GENOMIC DNA]</scope>
</reference>
<evidence type="ECO:0000256" key="3">
    <source>
        <dbReference type="ARBA" id="ARBA00022989"/>
    </source>
</evidence>
<dbReference type="PROSITE" id="PS50293">
    <property type="entry name" value="TPR_REGION"/>
    <property type="match status" value="1"/>
</dbReference>
<feature type="transmembrane region" description="Helical" evidence="6">
    <location>
        <begin position="108"/>
        <end position="124"/>
    </location>
</feature>
<gene>
    <name evidence="8" type="ORF">COT67_02490</name>
</gene>
<feature type="transmembrane region" description="Helical" evidence="6">
    <location>
        <begin position="131"/>
        <end position="152"/>
    </location>
</feature>
<keyword evidence="4 6" id="KW-0472">Membrane</keyword>
<evidence type="ECO:0000256" key="2">
    <source>
        <dbReference type="ARBA" id="ARBA00022692"/>
    </source>
</evidence>
<feature type="transmembrane region" description="Helical" evidence="6">
    <location>
        <begin position="71"/>
        <end position="88"/>
    </location>
</feature>
<dbReference type="Pfam" id="PF13181">
    <property type="entry name" value="TPR_8"/>
    <property type="match status" value="1"/>
</dbReference>
<dbReference type="SMART" id="SM00028">
    <property type="entry name" value="TPR"/>
    <property type="match status" value="3"/>
</dbReference>
<evidence type="ECO:0000313" key="9">
    <source>
        <dbReference type="Proteomes" id="UP000230353"/>
    </source>
</evidence>
<feature type="transmembrane region" description="Helical" evidence="6">
    <location>
        <begin position="346"/>
        <end position="370"/>
    </location>
</feature>
<evidence type="ECO:0000256" key="1">
    <source>
        <dbReference type="ARBA" id="ARBA00004141"/>
    </source>
</evidence>
<feature type="transmembrane region" description="Helical" evidence="6">
    <location>
        <begin position="12"/>
        <end position="35"/>
    </location>
</feature>
<feature type="transmembrane region" description="Helical" evidence="6">
    <location>
        <begin position="221"/>
        <end position="239"/>
    </location>
</feature>
<accession>A0A2H0WMZ8</accession>
<dbReference type="GO" id="GO:0016020">
    <property type="term" value="C:membrane"/>
    <property type="evidence" value="ECO:0007669"/>
    <property type="project" value="UniProtKB-SubCell"/>
</dbReference>
<name>A0A2H0WMZ8_9BACT</name>